<organism evidence="1">
    <name type="scientific">Podoviridae sp. cti6G1</name>
    <dbReference type="NCBI Taxonomy" id="2826570"/>
    <lineage>
        <taxon>Viruses</taxon>
        <taxon>Duplodnaviria</taxon>
        <taxon>Heunggongvirae</taxon>
        <taxon>Uroviricota</taxon>
        <taxon>Caudoviricetes</taxon>
    </lineage>
</organism>
<name>A0A8S5LUA7_9CAUD</name>
<dbReference type="EMBL" id="BK014740">
    <property type="protein sequence ID" value="DAD73609.1"/>
    <property type="molecule type" value="Genomic_DNA"/>
</dbReference>
<reference evidence="1" key="1">
    <citation type="journal article" date="2021" name="Proc. Natl. Acad. Sci. U.S.A.">
        <title>A Catalog of Tens of Thousands of Viruses from Human Metagenomes Reveals Hidden Associations with Chronic Diseases.</title>
        <authorList>
            <person name="Tisza M.J."/>
            <person name="Buck C.B."/>
        </authorList>
    </citation>
    <scope>NUCLEOTIDE SEQUENCE</scope>
    <source>
        <strain evidence="1">Cti6G1</strain>
    </source>
</reference>
<evidence type="ECO:0000313" key="1">
    <source>
        <dbReference type="EMBL" id="DAD73609.1"/>
    </source>
</evidence>
<accession>A0A8S5LUA7</accession>
<proteinExistence type="predicted"/>
<sequence>MKCTKVYCNPHLFRGTIGGMSLRARIVPPNETECPSG</sequence>
<protein>
    <submittedName>
        <fullName evidence="1">Uncharacterized protein</fullName>
    </submittedName>
</protein>